<evidence type="ECO:0000256" key="5">
    <source>
        <dbReference type="ARBA" id="ARBA00023163"/>
    </source>
</evidence>
<evidence type="ECO:0000313" key="9">
    <source>
        <dbReference type="Proteomes" id="UP000298061"/>
    </source>
</evidence>
<keyword evidence="5" id="KW-0804">Transcription</keyword>
<evidence type="ECO:0000313" key="8">
    <source>
        <dbReference type="EMBL" id="TFY73646.1"/>
    </source>
</evidence>
<accession>A0A4Y9ZFW4</accession>
<dbReference type="SUPFAM" id="SSF47819">
    <property type="entry name" value="HRDC-like"/>
    <property type="match status" value="1"/>
</dbReference>
<evidence type="ECO:0000256" key="3">
    <source>
        <dbReference type="ARBA" id="ARBA00016672"/>
    </source>
</evidence>
<dbReference type="InterPro" id="IPR038324">
    <property type="entry name" value="Rpb4/RPC9_sf"/>
</dbReference>
<dbReference type="PANTHER" id="PTHR15561:SF0">
    <property type="entry name" value="DNA-DIRECTED RNA POLYMERASE III SUBUNIT RPC9"/>
    <property type="match status" value="1"/>
</dbReference>
<evidence type="ECO:0000256" key="2">
    <source>
        <dbReference type="ARBA" id="ARBA00006898"/>
    </source>
</evidence>
<gene>
    <name evidence="8" type="ORF">EWM64_g10366</name>
</gene>
<dbReference type="InterPro" id="IPR038846">
    <property type="entry name" value="RPC9"/>
</dbReference>
<comment type="similarity">
    <text evidence="2">Belongs to the eukaryotic RPC9 RNA polymerase subunit family.</text>
</comment>
<dbReference type="Gene3D" id="1.20.1250.40">
    <property type="match status" value="1"/>
</dbReference>
<evidence type="ECO:0000256" key="1">
    <source>
        <dbReference type="ARBA" id="ARBA00004123"/>
    </source>
</evidence>
<dbReference type="GO" id="GO:0006384">
    <property type="term" value="P:transcription initiation at RNA polymerase III promoter"/>
    <property type="evidence" value="ECO:0007669"/>
    <property type="project" value="InterPro"/>
</dbReference>
<dbReference type="GO" id="GO:0000166">
    <property type="term" value="F:nucleotide binding"/>
    <property type="evidence" value="ECO:0007669"/>
    <property type="project" value="InterPro"/>
</dbReference>
<dbReference type="PANTHER" id="PTHR15561">
    <property type="entry name" value="CALCITONIN GENE-RELATED PEPTIDE-RECEPTOR COMPONENT PROTEIN"/>
    <property type="match status" value="1"/>
</dbReference>
<dbReference type="SMART" id="SM00657">
    <property type="entry name" value="RPOL4c"/>
    <property type="match status" value="1"/>
</dbReference>
<dbReference type="InterPro" id="IPR006590">
    <property type="entry name" value="RNA_pol_Rpb4/RPC9_core"/>
</dbReference>
<comment type="subcellular location">
    <subcellularLocation>
        <location evidence="1">Nucleus</location>
    </subcellularLocation>
</comment>
<dbReference type="EMBL" id="SFCI01002672">
    <property type="protein sequence ID" value="TFY73646.1"/>
    <property type="molecule type" value="Genomic_DNA"/>
</dbReference>
<dbReference type="OrthoDB" id="1746530at2759"/>
<evidence type="ECO:0000256" key="6">
    <source>
        <dbReference type="ARBA" id="ARBA00023242"/>
    </source>
</evidence>
<dbReference type="InterPro" id="IPR010997">
    <property type="entry name" value="HRDC-like_sf"/>
</dbReference>
<proteinExistence type="inferred from homology"/>
<evidence type="ECO:0000259" key="7">
    <source>
        <dbReference type="SMART" id="SM00657"/>
    </source>
</evidence>
<feature type="domain" description="RNA polymerase Rpb4/RPC9 core" evidence="7">
    <location>
        <begin position="1"/>
        <end position="148"/>
    </location>
</feature>
<name>A0A4Y9ZFW4_9AGAM</name>
<dbReference type="InterPro" id="IPR005574">
    <property type="entry name" value="Rpb4/RPC9"/>
</dbReference>
<dbReference type="GO" id="GO:0005666">
    <property type="term" value="C:RNA polymerase III complex"/>
    <property type="evidence" value="ECO:0007669"/>
    <property type="project" value="InterPro"/>
</dbReference>
<dbReference type="STRING" id="135208.A0A4Y9ZFW4"/>
<keyword evidence="9" id="KW-1185">Reference proteome</keyword>
<protein>
    <recommendedName>
        <fullName evidence="3">DNA-directed RNA polymerase III subunit RPC9</fullName>
    </recommendedName>
</protein>
<organism evidence="8 9">
    <name type="scientific">Hericium alpestre</name>
    <dbReference type="NCBI Taxonomy" id="135208"/>
    <lineage>
        <taxon>Eukaryota</taxon>
        <taxon>Fungi</taxon>
        <taxon>Dikarya</taxon>
        <taxon>Basidiomycota</taxon>
        <taxon>Agaricomycotina</taxon>
        <taxon>Agaricomycetes</taxon>
        <taxon>Russulales</taxon>
        <taxon>Hericiaceae</taxon>
        <taxon>Hericium</taxon>
    </lineage>
</organism>
<keyword evidence="4" id="KW-0240">DNA-directed RNA polymerase</keyword>
<dbReference type="Pfam" id="PF03874">
    <property type="entry name" value="RNA_pol_Rpb4"/>
    <property type="match status" value="1"/>
</dbReference>
<dbReference type="AlphaFoldDB" id="A0A4Y9ZFW4"/>
<comment type="caution">
    <text evidence="8">The sequence shown here is derived from an EMBL/GenBank/DDBJ whole genome shotgun (WGS) entry which is preliminary data.</text>
</comment>
<evidence type="ECO:0000256" key="4">
    <source>
        <dbReference type="ARBA" id="ARBA00022478"/>
    </source>
</evidence>
<dbReference type="Proteomes" id="UP000298061">
    <property type="component" value="Unassembled WGS sequence"/>
</dbReference>
<sequence length="210" mass="23196">MQVIKPRASLLSNYEVLDLLRELESDYLLKSKTAVRVKKEDEAAGVTAQRNYDPLEDISENLRTMEVEAIQYLSADYQPTRMQTPQGIAQLVKSITPYGLTKPEKLQIVNLAPTEAVELYVIVEELEDRLGETMQEVLDAVQASLTQPVSASAPQDAGGAPGAEVVIRREEMEVEVYEEDAQWDHAANDVEFVDAGEGAGVEGDLDLDDD</sequence>
<reference evidence="8 9" key="1">
    <citation type="submission" date="2019-02" db="EMBL/GenBank/DDBJ databases">
        <title>Genome sequencing of the rare red list fungi Hericium alpestre (H. flagellum).</title>
        <authorList>
            <person name="Buettner E."/>
            <person name="Kellner H."/>
        </authorList>
    </citation>
    <scope>NUCLEOTIDE SEQUENCE [LARGE SCALE GENOMIC DNA]</scope>
    <source>
        <strain evidence="8 9">DSM 108284</strain>
    </source>
</reference>
<keyword evidence="6" id="KW-0539">Nucleus</keyword>